<evidence type="ECO:0000313" key="2">
    <source>
        <dbReference type="Proteomes" id="UP000633365"/>
    </source>
</evidence>
<reference evidence="1" key="1">
    <citation type="submission" date="2021-01" db="EMBL/GenBank/DDBJ databases">
        <title>Genome public.</title>
        <authorList>
            <person name="Liu C."/>
            <person name="Sun Q."/>
        </authorList>
    </citation>
    <scope>NUCLEOTIDE SEQUENCE</scope>
    <source>
        <strain evidence="1">M6</strain>
    </source>
</reference>
<dbReference type="EMBL" id="JAEQMG010000040">
    <property type="protein sequence ID" value="MBK6087628.1"/>
    <property type="molecule type" value="Genomic_DNA"/>
</dbReference>
<proteinExistence type="predicted"/>
<evidence type="ECO:0000313" key="1">
    <source>
        <dbReference type="EMBL" id="MBK6087628.1"/>
    </source>
</evidence>
<dbReference type="AlphaFoldDB" id="A0A934TZC9"/>
<comment type="caution">
    <text evidence="1">The sequence shown here is derived from an EMBL/GenBank/DDBJ whole genome shotgun (WGS) entry which is preliminary data.</text>
</comment>
<name>A0A934TZC9_9FIRM</name>
<dbReference type="RefSeq" id="WP_201426933.1">
    <property type="nucleotide sequence ID" value="NZ_JAEQMG010000040.1"/>
</dbReference>
<accession>A0A934TZC9</accession>
<gene>
    <name evidence="1" type="ORF">JKK62_03010</name>
</gene>
<protein>
    <submittedName>
        <fullName evidence="1">Uncharacterized protein</fullName>
    </submittedName>
</protein>
<dbReference type="Proteomes" id="UP000633365">
    <property type="component" value="Unassembled WGS sequence"/>
</dbReference>
<organism evidence="1 2">
    <name type="scientific">Ruminococcus difficilis</name>
    <dbReference type="NCBI Taxonomy" id="2763069"/>
    <lineage>
        <taxon>Bacteria</taxon>
        <taxon>Bacillati</taxon>
        <taxon>Bacillota</taxon>
        <taxon>Clostridia</taxon>
        <taxon>Eubacteriales</taxon>
        <taxon>Oscillospiraceae</taxon>
        <taxon>Ruminococcus</taxon>
    </lineage>
</organism>
<keyword evidence="2" id="KW-1185">Reference proteome</keyword>
<sequence>MKCEIMIEKKLVCIWLNRNESAAPEVPALLKPIYQKYKAINYTVVVFRSGSQNLLKLSSELLRYNRRLFAEREEESAGKKDPTRENQSG</sequence>